<evidence type="ECO:0000313" key="3">
    <source>
        <dbReference type="Proteomes" id="UP000831785"/>
    </source>
</evidence>
<keyword evidence="3" id="KW-1185">Reference proteome</keyword>
<feature type="compositionally biased region" description="Gly residues" evidence="1">
    <location>
        <begin position="77"/>
        <end position="93"/>
    </location>
</feature>
<organism evidence="2 3">
    <name type="scientific">Hymenobacter cellulosivorans</name>
    <dbReference type="NCBI Taxonomy" id="2932249"/>
    <lineage>
        <taxon>Bacteria</taxon>
        <taxon>Pseudomonadati</taxon>
        <taxon>Bacteroidota</taxon>
        <taxon>Cytophagia</taxon>
        <taxon>Cytophagales</taxon>
        <taxon>Hymenobacteraceae</taxon>
        <taxon>Hymenobacter</taxon>
    </lineage>
</organism>
<evidence type="ECO:0000256" key="1">
    <source>
        <dbReference type="SAM" id="MobiDB-lite"/>
    </source>
</evidence>
<feature type="region of interest" description="Disordered" evidence="1">
    <location>
        <begin position="59"/>
        <end position="93"/>
    </location>
</feature>
<dbReference type="Proteomes" id="UP000831785">
    <property type="component" value="Chromosome"/>
</dbReference>
<accession>A0ABY4FBY9</accession>
<dbReference type="EMBL" id="CP095049">
    <property type="protein sequence ID" value="UOQ53538.1"/>
    <property type="molecule type" value="Genomic_DNA"/>
</dbReference>
<dbReference type="RefSeq" id="WP_244718928.1">
    <property type="nucleotide sequence ID" value="NZ_CP095049.1"/>
</dbReference>
<evidence type="ECO:0000313" key="2">
    <source>
        <dbReference type="EMBL" id="UOQ53538.1"/>
    </source>
</evidence>
<reference evidence="2 3" key="1">
    <citation type="submission" date="2022-04" db="EMBL/GenBank/DDBJ databases">
        <title>Hymenobacter sp. isolated from the air.</title>
        <authorList>
            <person name="Won M."/>
            <person name="Lee C.-M."/>
            <person name="Woen H.-Y."/>
            <person name="Kwon S.-W."/>
        </authorList>
    </citation>
    <scope>NUCLEOTIDE SEQUENCE [LARGE SCALE GENOMIC DNA]</scope>
    <source>
        <strain evidence="3">5116 S-27</strain>
    </source>
</reference>
<name>A0ABY4FBY9_9BACT</name>
<protein>
    <submittedName>
        <fullName evidence="2">Uncharacterized protein</fullName>
    </submittedName>
</protein>
<gene>
    <name evidence="2" type="ORF">MUN80_01980</name>
</gene>
<sequence>MPVAYPAVAEQIKWNSPSFYYTGLIAPFDPKEYRRDIVVVNLHRGHALLVFATDATIPDPGGCKAPATPPQPDRSSGEGGAAAGRGANLGGAA</sequence>
<proteinExistence type="predicted"/>